<dbReference type="AlphaFoldDB" id="A0A0V0YV64"/>
<evidence type="ECO:0000313" key="1">
    <source>
        <dbReference type="EMBL" id="KRY03995.1"/>
    </source>
</evidence>
<evidence type="ECO:0000313" key="2">
    <source>
        <dbReference type="Proteomes" id="UP000054783"/>
    </source>
</evidence>
<reference evidence="1 2" key="1">
    <citation type="submission" date="2015-01" db="EMBL/GenBank/DDBJ databases">
        <title>Evolution of Trichinella species and genotypes.</title>
        <authorList>
            <person name="Korhonen P.K."/>
            <person name="Edoardo P."/>
            <person name="Giuseppe L.R."/>
            <person name="Gasser R.B."/>
        </authorList>
    </citation>
    <scope>NUCLEOTIDE SEQUENCE [LARGE SCALE GENOMIC DNA]</scope>
    <source>
        <strain evidence="1">ISS2496</strain>
    </source>
</reference>
<dbReference type="Proteomes" id="UP000054783">
    <property type="component" value="Unassembled WGS sequence"/>
</dbReference>
<proteinExistence type="predicted"/>
<comment type="caution">
    <text evidence="1">The sequence shown here is derived from an EMBL/GenBank/DDBJ whole genome shotgun (WGS) entry which is preliminary data.</text>
</comment>
<protein>
    <submittedName>
        <fullName evidence="1">Uncharacterized protein</fullName>
    </submittedName>
</protein>
<sequence length="40" mass="4449">MTSERYALTRSSIKVSQPLVDVLSSIVSAKCDWVAPKLRI</sequence>
<dbReference type="EMBL" id="JYDQ01002295">
    <property type="protein sequence ID" value="KRY03995.1"/>
    <property type="molecule type" value="Genomic_DNA"/>
</dbReference>
<gene>
    <name evidence="1" type="ORF">T12_155</name>
</gene>
<keyword evidence="2" id="KW-1185">Reference proteome</keyword>
<name>A0A0V0YV64_9BILA</name>
<accession>A0A0V0YV64</accession>
<organism evidence="1 2">
    <name type="scientific">Trichinella patagoniensis</name>
    <dbReference type="NCBI Taxonomy" id="990121"/>
    <lineage>
        <taxon>Eukaryota</taxon>
        <taxon>Metazoa</taxon>
        <taxon>Ecdysozoa</taxon>
        <taxon>Nematoda</taxon>
        <taxon>Enoplea</taxon>
        <taxon>Dorylaimia</taxon>
        <taxon>Trichinellida</taxon>
        <taxon>Trichinellidae</taxon>
        <taxon>Trichinella</taxon>
    </lineage>
</organism>